<dbReference type="InterPro" id="IPR003680">
    <property type="entry name" value="Flavodoxin_fold"/>
</dbReference>
<dbReference type="RefSeq" id="WP_006703786.1">
    <property type="nucleotide sequence ID" value="NZ_KI391971.1"/>
</dbReference>
<protein>
    <recommendedName>
        <fullName evidence="2">Flavodoxin-like fold domain-containing protein</fullName>
    </recommendedName>
</protein>
<dbReference type="GO" id="GO:0003955">
    <property type="term" value="F:NAD(P)H dehydrogenase (quinone) activity"/>
    <property type="evidence" value="ECO:0007669"/>
    <property type="project" value="TreeGrafter"/>
</dbReference>
<organism evidence="3 4">
    <name type="scientific">Granulicatella elegans ATCC 700633</name>
    <dbReference type="NCBI Taxonomy" id="626369"/>
    <lineage>
        <taxon>Bacteria</taxon>
        <taxon>Bacillati</taxon>
        <taxon>Bacillota</taxon>
        <taxon>Bacilli</taxon>
        <taxon>Lactobacillales</taxon>
        <taxon>Carnobacteriaceae</taxon>
        <taxon>Granulicatella</taxon>
    </lineage>
</organism>
<dbReference type="STRING" id="626369.HMPREF0446_01510"/>
<comment type="caution">
    <text evidence="3">The sequence shown here is derived from an EMBL/GenBank/DDBJ whole genome shotgun (WGS) entry which is preliminary data.</text>
</comment>
<keyword evidence="4" id="KW-1185">Reference proteome</keyword>
<dbReference type="HOGENOM" id="CLU_058643_0_0_9"/>
<proteinExistence type="predicted"/>
<evidence type="ECO:0000313" key="4">
    <source>
        <dbReference type="Proteomes" id="UP000002939"/>
    </source>
</evidence>
<accession>D0BNH5</accession>
<dbReference type="InterPro" id="IPR029039">
    <property type="entry name" value="Flavoprotein-like_sf"/>
</dbReference>
<name>D0BNH5_9LACT</name>
<dbReference type="Gene3D" id="3.40.50.360">
    <property type="match status" value="1"/>
</dbReference>
<dbReference type="Proteomes" id="UP000002939">
    <property type="component" value="Unassembled WGS sequence"/>
</dbReference>
<reference evidence="3" key="1">
    <citation type="submission" date="2009-09" db="EMBL/GenBank/DDBJ databases">
        <authorList>
            <consortium name="The Broad Institute Genome Sequencing Platform"/>
            <person name="Ward D."/>
            <person name="Feldgarden M."/>
            <person name="Earl A."/>
            <person name="Young S.K."/>
            <person name="Zeng Q."/>
            <person name="Koehrsen M."/>
            <person name="Alvarado L."/>
            <person name="Berlin A."/>
            <person name="Bochicchio J."/>
            <person name="Borenstein D."/>
            <person name="Chapman S.B."/>
            <person name="Chen Z."/>
            <person name="Engels R."/>
            <person name="Freedman E."/>
            <person name="Gellesch M."/>
            <person name="Goldberg J."/>
            <person name="Griggs A."/>
            <person name="Gujja S."/>
            <person name="Heilman E."/>
            <person name="Heiman D."/>
            <person name="Hepburn T."/>
            <person name="Howarth C."/>
            <person name="Jen D."/>
            <person name="Larson L."/>
            <person name="Lewis B."/>
            <person name="Mehta T."/>
            <person name="Park D."/>
            <person name="Pearson M."/>
            <person name="Roberts A."/>
            <person name="Saif S."/>
            <person name="Shea T."/>
            <person name="Shenoy N."/>
            <person name="Sisk P."/>
            <person name="Stolte C."/>
            <person name="Sykes S."/>
            <person name="Thomson T."/>
            <person name="Walk T."/>
            <person name="White J."/>
            <person name="Yandava C."/>
            <person name="Sibley C.D."/>
            <person name="Field T.R."/>
            <person name="Grinwis M."/>
            <person name="Eshaghurshan C.S."/>
            <person name="Surette M.G."/>
            <person name="Haas B."/>
            <person name="Nusbaum C."/>
            <person name="Birren B."/>
        </authorList>
    </citation>
    <scope>NUCLEOTIDE SEQUENCE [LARGE SCALE GENOMIC DNA]</scope>
    <source>
        <strain evidence="3">ATCC 700633</strain>
    </source>
</reference>
<dbReference type="OrthoDB" id="9798454at2"/>
<feature type="domain" description="Flavodoxin-like fold" evidence="2">
    <location>
        <begin position="2"/>
        <end position="159"/>
    </location>
</feature>
<dbReference type="AlphaFoldDB" id="D0BNH5"/>
<dbReference type="GO" id="GO:0010181">
    <property type="term" value="F:FMN binding"/>
    <property type="evidence" value="ECO:0007669"/>
    <property type="project" value="TreeGrafter"/>
</dbReference>
<sequence length="226" mass="26568">MTKTLIIMSHPDVAQSSSQQFLLAAIKGEERIQIRHLESILAEQENNHFDKRIERACLQEADRIIFQFPFYWYQCPSVMKQWMDEVLTLNLSQKGKKKELGIVVTVGAKKDRYAAGGSVGFGIEELLRPYQALANQLGWNYQTPFIIYQFQYLKETQKQQLLVDYLYYLENGSHYFSEKEQWMLEKLEQYSNTHTGSVREWIVELQQEREELVMMLSEMGNEADGF</sequence>
<dbReference type="PANTHER" id="PTHR47307">
    <property type="entry name" value="GLUTATHIONE-REGULATED POTASSIUM-EFFLUX SYSTEM ANCILLARY PROTEIN KEFG"/>
    <property type="match status" value="1"/>
</dbReference>
<dbReference type="eggNOG" id="COG2249">
    <property type="taxonomic scope" value="Bacteria"/>
</dbReference>
<dbReference type="Pfam" id="PF02525">
    <property type="entry name" value="Flavodoxin_2"/>
    <property type="match status" value="1"/>
</dbReference>
<dbReference type="PANTHER" id="PTHR47307:SF1">
    <property type="entry name" value="GLUTATHIONE-REGULATED POTASSIUM-EFFLUX SYSTEM ANCILLARY PROTEIN KEFG"/>
    <property type="match status" value="1"/>
</dbReference>
<keyword evidence="1" id="KW-0560">Oxidoreductase</keyword>
<evidence type="ECO:0000256" key="1">
    <source>
        <dbReference type="ARBA" id="ARBA00023002"/>
    </source>
</evidence>
<gene>
    <name evidence="3" type="ORF">HMPREF0446_01510</name>
</gene>
<evidence type="ECO:0000313" key="3">
    <source>
        <dbReference type="EMBL" id="EEW92440.1"/>
    </source>
</evidence>
<evidence type="ECO:0000259" key="2">
    <source>
        <dbReference type="Pfam" id="PF02525"/>
    </source>
</evidence>
<dbReference type="InterPro" id="IPR046980">
    <property type="entry name" value="KefG/KefF"/>
</dbReference>
<reference evidence="3" key="2">
    <citation type="submission" date="2011-10" db="EMBL/GenBank/DDBJ databases">
        <title>The Genome Sequence of Granulicatella elegans ATCC 700633.</title>
        <authorList>
            <consortium name="The Broad Institute Genome Sequencing Platform"/>
            <consortium name="The Broad Institute Genome Sequencing Center for Infectious Disease"/>
            <person name="Earl A."/>
            <person name="Ward D."/>
            <person name="Feldgarden M."/>
            <person name="Gevers D."/>
            <person name="Sibley C.D."/>
            <person name="Field T.R."/>
            <person name="Grinwis M."/>
            <person name="Eshaghurshan C.S."/>
            <person name="Surette M.G."/>
            <person name="Young S.K."/>
            <person name="Zeng Q."/>
            <person name="Gargeya S."/>
            <person name="Fitzgerald M."/>
            <person name="Haas B."/>
            <person name="Abouelleil A."/>
            <person name="Alvarado L."/>
            <person name="Arachchi H.M."/>
            <person name="Berlin A."/>
            <person name="Brown A."/>
            <person name="Chapman S.B."/>
            <person name="Chen Z."/>
            <person name="Dunbar C."/>
            <person name="Freedman E."/>
            <person name="Gearin G."/>
            <person name="Goldberg J."/>
            <person name="Griggs A."/>
            <person name="Gujja S."/>
            <person name="Heiman D."/>
            <person name="Howarth C."/>
            <person name="Larson L."/>
            <person name="Lui A."/>
            <person name="MacDonald P.J.P."/>
            <person name="Montmayeur A."/>
            <person name="Murphy C."/>
            <person name="Neiman D."/>
            <person name="Pearson M."/>
            <person name="Priest M."/>
            <person name="Roberts A."/>
            <person name="Saif S."/>
            <person name="Shea T."/>
            <person name="Shenoy N."/>
            <person name="Sisk P."/>
            <person name="Stolte C."/>
            <person name="Sykes S."/>
            <person name="Wortman J."/>
            <person name="Nusbaum C."/>
            <person name="Birren B."/>
        </authorList>
    </citation>
    <scope>NUCLEOTIDE SEQUENCE [LARGE SCALE GENOMIC DNA]</scope>
    <source>
        <strain evidence="3">ATCC 700633</strain>
    </source>
</reference>
<dbReference type="SUPFAM" id="SSF52218">
    <property type="entry name" value="Flavoproteins"/>
    <property type="match status" value="1"/>
</dbReference>
<dbReference type="GO" id="GO:0009055">
    <property type="term" value="F:electron transfer activity"/>
    <property type="evidence" value="ECO:0007669"/>
    <property type="project" value="TreeGrafter"/>
</dbReference>
<dbReference type="EMBL" id="ACRF02000001">
    <property type="protein sequence ID" value="EEW92440.1"/>
    <property type="molecule type" value="Genomic_DNA"/>
</dbReference>